<dbReference type="PANTHER" id="PTHR12748:SF0">
    <property type="entry name" value="ORIGIN RECOGNITION COMPLEX SUBUNIT 3"/>
    <property type="match status" value="1"/>
</dbReference>
<evidence type="ECO:0000313" key="8">
    <source>
        <dbReference type="EMBL" id="KAF2132529.1"/>
    </source>
</evidence>
<dbReference type="InterPro" id="IPR040855">
    <property type="entry name" value="ORC_WH_C"/>
</dbReference>
<evidence type="ECO:0000259" key="6">
    <source>
        <dbReference type="Pfam" id="PF07034"/>
    </source>
</evidence>
<dbReference type="GeneID" id="54403714"/>
<dbReference type="PANTHER" id="PTHR12748">
    <property type="entry name" value="ORIGIN RECOGNITION COMPLEX SUBUNIT 3"/>
    <property type="match status" value="1"/>
</dbReference>
<evidence type="ECO:0000256" key="5">
    <source>
        <dbReference type="ARBA" id="ARBA00023242"/>
    </source>
</evidence>
<gene>
    <name evidence="8" type="ORF">P153DRAFT_283830</name>
</gene>
<dbReference type="InterPro" id="IPR045667">
    <property type="entry name" value="ORC3_N"/>
</dbReference>
<evidence type="ECO:0000256" key="3">
    <source>
        <dbReference type="ARBA" id="ARBA00022705"/>
    </source>
</evidence>
<comment type="subcellular location">
    <subcellularLocation>
        <location evidence="1">Nucleus</location>
    </subcellularLocation>
</comment>
<dbReference type="GO" id="GO:0005656">
    <property type="term" value="C:nuclear pre-replicative complex"/>
    <property type="evidence" value="ECO:0007669"/>
    <property type="project" value="TreeGrafter"/>
</dbReference>
<dbReference type="AlphaFoldDB" id="A0A6A6AKP8"/>
<keyword evidence="4" id="KW-0238">DNA-binding</keyword>
<keyword evidence="3" id="KW-0235">DNA replication</keyword>
<evidence type="ECO:0000256" key="2">
    <source>
        <dbReference type="ARBA" id="ARBA00010977"/>
    </source>
</evidence>
<proteinExistence type="inferred from homology"/>
<dbReference type="InterPro" id="IPR020795">
    <property type="entry name" value="ORC3"/>
</dbReference>
<dbReference type="CDD" id="cd20704">
    <property type="entry name" value="Orc3"/>
    <property type="match status" value="1"/>
</dbReference>
<protein>
    <submittedName>
        <fullName evidence="8">Uncharacterized protein</fullName>
    </submittedName>
</protein>
<comment type="similarity">
    <text evidence="2">Belongs to the ORC3 family.</text>
</comment>
<sequence>MEHQRCYVYEPSATEERAPKRQRVGEFNPQAQLPERLQAYREIWAQQEELIESTLEQADGATQEKIVNFITAAGASSDEQRFAIPTGLIVAGPSIASHGPFFQRLGEKITEDTDGAYVVLTSGECPNLKTLLKNLIKKVTSRAEDDDDEDLERSATSSRHGPKLLNYDLGHVQEWRKKNRVMSIIVAIQDSEAFDAGLLVDMVDLFHSWLDRLPFVLLFGIATSAESFEERLSGKSLRYLEGEKFDVTQSDEIVETLFSATVASTDGFLRIGPNLCRRMLDRQKDHVQNVQDFCDGLKYAYMSHFYASCPSIFLKDGIAFENLSADMFEAVRNLPSFRRWIEDKLDNGQAQEVCKLLTSNQYLFDEVTNHVGSGQHALSTMSHAAKVLASLRDCLQMSPSVRLSSIWTRAASGEISGSPLLRETMLSIRKMPSDKLSQLLSSMETHKGDYFPLDISSFYQELDALIEKNDTAAPLRTQHDVRNDSLRTTVVAQKVLLSKHKAALSEQDKAYSDLVGRFHDQLDEYFTSAFLDPRTLFLSEILMYDLKSPHTEVFQPKPRFAIERALASPHDYLGCDCCGGDDGTGAALSATQPAAAIVYQMYLESGTLINVTDLWAAFNAIAGDGDDENESRTMALFQRALAELKYLGLVKPSRKKTDHIAKMMWKGL</sequence>
<dbReference type="EMBL" id="ML977500">
    <property type="protein sequence ID" value="KAF2132529.1"/>
    <property type="molecule type" value="Genomic_DNA"/>
</dbReference>
<evidence type="ECO:0000256" key="1">
    <source>
        <dbReference type="ARBA" id="ARBA00004123"/>
    </source>
</evidence>
<reference evidence="8" key="1">
    <citation type="journal article" date="2020" name="Stud. Mycol.">
        <title>101 Dothideomycetes genomes: a test case for predicting lifestyles and emergence of pathogens.</title>
        <authorList>
            <person name="Haridas S."/>
            <person name="Albert R."/>
            <person name="Binder M."/>
            <person name="Bloem J."/>
            <person name="Labutti K."/>
            <person name="Salamov A."/>
            <person name="Andreopoulos B."/>
            <person name="Baker S."/>
            <person name="Barry K."/>
            <person name="Bills G."/>
            <person name="Bluhm B."/>
            <person name="Cannon C."/>
            <person name="Castanera R."/>
            <person name="Culley D."/>
            <person name="Daum C."/>
            <person name="Ezra D."/>
            <person name="Gonzalez J."/>
            <person name="Henrissat B."/>
            <person name="Kuo A."/>
            <person name="Liang C."/>
            <person name="Lipzen A."/>
            <person name="Lutzoni F."/>
            <person name="Magnuson J."/>
            <person name="Mondo S."/>
            <person name="Nolan M."/>
            <person name="Ohm R."/>
            <person name="Pangilinan J."/>
            <person name="Park H.-J."/>
            <person name="Ramirez L."/>
            <person name="Alfaro M."/>
            <person name="Sun H."/>
            <person name="Tritt A."/>
            <person name="Yoshinaga Y."/>
            <person name="Zwiers L.-H."/>
            <person name="Turgeon B."/>
            <person name="Goodwin S."/>
            <person name="Spatafora J."/>
            <person name="Crous P."/>
            <person name="Grigoriev I."/>
        </authorList>
    </citation>
    <scope>NUCLEOTIDE SEQUENCE</scope>
    <source>
        <strain evidence="8">CBS 119687</strain>
    </source>
</reference>
<evidence type="ECO:0000256" key="4">
    <source>
        <dbReference type="ARBA" id="ARBA00023125"/>
    </source>
</evidence>
<keyword evidence="5" id="KW-0539">Nucleus</keyword>
<dbReference type="GO" id="GO:0005664">
    <property type="term" value="C:nuclear origin of replication recognition complex"/>
    <property type="evidence" value="ECO:0007669"/>
    <property type="project" value="InterPro"/>
</dbReference>
<keyword evidence="9" id="KW-1185">Reference proteome</keyword>
<dbReference type="Pfam" id="PF18137">
    <property type="entry name" value="WHD_ORC"/>
    <property type="match status" value="1"/>
</dbReference>
<dbReference type="GO" id="GO:0003688">
    <property type="term" value="F:DNA replication origin binding"/>
    <property type="evidence" value="ECO:0007669"/>
    <property type="project" value="TreeGrafter"/>
</dbReference>
<feature type="domain" description="Origin recognition complex subunit 3 winged helix C-terminal" evidence="7">
    <location>
        <begin position="559"/>
        <end position="631"/>
    </location>
</feature>
<feature type="domain" description="Origin recognition complex subunit 3 N-terminal" evidence="6">
    <location>
        <begin position="4"/>
        <end position="313"/>
    </location>
</feature>
<evidence type="ECO:0000313" key="9">
    <source>
        <dbReference type="Proteomes" id="UP000799771"/>
    </source>
</evidence>
<accession>A0A6A6AKP8</accession>
<dbReference type="OrthoDB" id="10265211at2759"/>
<organism evidence="8 9">
    <name type="scientific">Dothidotthia symphoricarpi CBS 119687</name>
    <dbReference type="NCBI Taxonomy" id="1392245"/>
    <lineage>
        <taxon>Eukaryota</taxon>
        <taxon>Fungi</taxon>
        <taxon>Dikarya</taxon>
        <taxon>Ascomycota</taxon>
        <taxon>Pezizomycotina</taxon>
        <taxon>Dothideomycetes</taxon>
        <taxon>Pleosporomycetidae</taxon>
        <taxon>Pleosporales</taxon>
        <taxon>Dothidotthiaceae</taxon>
        <taxon>Dothidotthia</taxon>
    </lineage>
</organism>
<dbReference type="Proteomes" id="UP000799771">
    <property type="component" value="Unassembled WGS sequence"/>
</dbReference>
<dbReference type="Pfam" id="PF07034">
    <property type="entry name" value="ORC3_N"/>
    <property type="match status" value="1"/>
</dbReference>
<dbReference type="GO" id="GO:0006270">
    <property type="term" value="P:DNA replication initiation"/>
    <property type="evidence" value="ECO:0007669"/>
    <property type="project" value="TreeGrafter"/>
</dbReference>
<evidence type="ECO:0000259" key="7">
    <source>
        <dbReference type="Pfam" id="PF18137"/>
    </source>
</evidence>
<name>A0A6A6AKP8_9PLEO</name>
<dbReference type="GO" id="GO:0031261">
    <property type="term" value="C:DNA replication preinitiation complex"/>
    <property type="evidence" value="ECO:0007669"/>
    <property type="project" value="TreeGrafter"/>
</dbReference>
<dbReference type="RefSeq" id="XP_033526916.1">
    <property type="nucleotide sequence ID" value="XM_033663282.1"/>
</dbReference>